<dbReference type="HOGENOM" id="CLU_039360_1_0_1"/>
<reference evidence="1" key="3">
    <citation type="submission" date="2025-09" db="UniProtKB">
        <authorList>
            <consortium name="Ensembl"/>
        </authorList>
    </citation>
    <scope>IDENTIFICATION</scope>
</reference>
<protein>
    <submittedName>
        <fullName evidence="1">Protein OSCP1-like</fullName>
    </submittedName>
</protein>
<reference evidence="1" key="2">
    <citation type="submission" date="2025-08" db="UniProtKB">
        <authorList>
            <consortium name="Ensembl"/>
        </authorList>
    </citation>
    <scope>IDENTIFICATION</scope>
</reference>
<dbReference type="KEGG" id="cin:100178633"/>
<reference evidence="2" key="1">
    <citation type="journal article" date="2002" name="Science">
        <title>The draft genome of Ciona intestinalis: insights into chordate and vertebrate origins.</title>
        <authorList>
            <person name="Dehal P."/>
            <person name="Satou Y."/>
            <person name="Campbell R.K."/>
            <person name="Chapman J."/>
            <person name="Degnan B."/>
            <person name="De Tomaso A."/>
            <person name="Davidson B."/>
            <person name="Di Gregorio A."/>
            <person name="Gelpke M."/>
            <person name="Goodstein D.M."/>
            <person name="Harafuji N."/>
            <person name="Hastings K.E."/>
            <person name="Ho I."/>
            <person name="Hotta K."/>
            <person name="Huang W."/>
            <person name="Kawashima T."/>
            <person name="Lemaire P."/>
            <person name="Martinez D."/>
            <person name="Meinertzhagen I.A."/>
            <person name="Necula S."/>
            <person name="Nonaka M."/>
            <person name="Putnam N."/>
            <person name="Rash S."/>
            <person name="Saiga H."/>
            <person name="Satake M."/>
            <person name="Terry A."/>
            <person name="Yamada L."/>
            <person name="Wang H.G."/>
            <person name="Awazu S."/>
            <person name="Azumi K."/>
            <person name="Boore J."/>
            <person name="Branno M."/>
            <person name="Chin-Bow S."/>
            <person name="DeSantis R."/>
            <person name="Doyle S."/>
            <person name="Francino P."/>
            <person name="Keys D.N."/>
            <person name="Haga S."/>
            <person name="Hayashi H."/>
            <person name="Hino K."/>
            <person name="Imai K.S."/>
            <person name="Inaba K."/>
            <person name="Kano S."/>
            <person name="Kobayashi K."/>
            <person name="Kobayashi M."/>
            <person name="Lee B.I."/>
            <person name="Makabe K.W."/>
            <person name="Manohar C."/>
            <person name="Matassi G."/>
            <person name="Medina M."/>
            <person name="Mochizuki Y."/>
            <person name="Mount S."/>
            <person name="Morishita T."/>
            <person name="Miura S."/>
            <person name="Nakayama A."/>
            <person name="Nishizaka S."/>
            <person name="Nomoto H."/>
            <person name="Ohta F."/>
            <person name="Oishi K."/>
            <person name="Rigoutsos I."/>
            <person name="Sano M."/>
            <person name="Sasaki A."/>
            <person name="Sasakura Y."/>
            <person name="Shoguchi E."/>
            <person name="Shin-i T."/>
            <person name="Spagnuolo A."/>
            <person name="Stainier D."/>
            <person name="Suzuki M.M."/>
            <person name="Tassy O."/>
            <person name="Takatori N."/>
            <person name="Tokuoka M."/>
            <person name="Yagi K."/>
            <person name="Yoshizaki F."/>
            <person name="Wada S."/>
            <person name="Zhang C."/>
            <person name="Hyatt P.D."/>
            <person name="Larimer F."/>
            <person name="Detter C."/>
            <person name="Doggett N."/>
            <person name="Glavina T."/>
            <person name="Hawkins T."/>
            <person name="Richardson P."/>
            <person name="Lucas S."/>
            <person name="Kohara Y."/>
            <person name="Levine M."/>
            <person name="Satoh N."/>
            <person name="Rokhsar D.S."/>
        </authorList>
    </citation>
    <scope>NUCLEOTIDE SEQUENCE [LARGE SCALE GENOMIC DNA]</scope>
</reference>
<dbReference type="AlphaFoldDB" id="H2XYM5"/>
<dbReference type="RefSeq" id="XP_026694082.1">
    <property type="nucleotide sequence ID" value="XM_026838281.1"/>
</dbReference>
<dbReference type="OMA" id="CGAKAEL"/>
<dbReference type="InParanoid" id="H2XYM5"/>
<dbReference type="Proteomes" id="UP000008144">
    <property type="component" value="Unassembled WGS sequence"/>
</dbReference>
<accession>H2XYM5</accession>
<dbReference type="PANTHER" id="PTHR21439:SF0">
    <property type="entry name" value="PROTEIN OSCP1"/>
    <property type="match status" value="1"/>
</dbReference>
<accession>A0A1W2W867</accession>
<dbReference type="Ensembl" id="ENSCINT00000031267.1">
    <property type="protein sequence ID" value="ENSCINP00000034759.1"/>
    <property type="gene ID" value="ENSCING00000022731.1"/>
</dbReference>
<dbReference type="GO" id="GO:0005886">
    <property type="term" value="C:plasma membrane"/>
    <property type="evidence" value="ECO:0000318"/>
    <property type="project" value="GO_Central"/>
</dbReference>
<dbReference type="STRING" id="7719.ENSCINP00000034759"/>
<sequence length="368" mass="40925">MASKALPILFYNLGGEMLYVLDQRLKAQNIAEDRSTQVIEEIVSTMFNPQLFKEMMKPQDLYSKQAMRNMFSKLVHSSIMRVNSESMEKLYDLMVMAVKYQVTQVPDPYSLLHVTLNHLDSVLKFIEGNSAILSKVHYVYNGLVKAYGSLSTFEYIQIRQCLLAFLQDINNKVSIYLTGKVQNEDGRFVIKKSGEVSKGSDVPGTIQLFRGKKREVVNFNSETKFTPNVPIFGLSNDIGGKRSTLLGTNVYLNCGNADYMIATDSSASSSMKESHKRAKAELGLLAQLLGSDKPTTSNDFKLQLFTNAETVPVTPKSSNSTPTHNVIAIKAERTGREELSQIVDEMTITSASSKTSAGEDLLSLMDSF</sequence>
<dbReference type="GeneTree" id="ENSGT00390000004808"/>
<dbReference type="Pfam" id="PF10188">
    <property type="entry name" value="Oscp1"/>
    <property type="match status" value="1"/>
</dbReference>
<dbReference type="FunCoup" id="H2XYM5">
    <property type="interactions" value="68"/>
</dbReference>
<evidence type="ECO:0000313" key="1">
    <source>
        <dbReference type="Ensembl" id="ENSCINP00000034759.1"/>
    </source>
</evidence>
<dbReference type="GeneID" id="100178633"/>
<proteinExistence type="predicted"/>
<name>H2XYM5_CIOIN</name>
<gene>
    <name evidence="1" type="primary">LOC100178633</name>
</gene>
<dbReference type="GO" id="GO:0005737">
    <property type="term" value="C:cytoplasm"/>
    <property type="evidence" value="ECO:0000318"/>
    <property type="project" value="GO_Central"/>
</dbReference>
<dbReference type="OrthoDB" id="2157380at2759"/>
<dbReference type="RefSeq" id="XP_026694083.1">
    <property type="nucleotide sequence ID" value="XM_026838282.1"/>
</dbReference>
<organism evidence="1 2">
    <name type="scientific">Ciona intestinalis</name>
    <name type="common">Transparent sea squirt</name>
    <name type="synonym">Ascidia intestinalis</name>
    <dbReference type="NCBI Taxonomy" id="7719"/>
    <lineage>
        <taxon>Eukaryota</taxon>
        <taxon>Metazoa</taxon>
        <taxon>Chordata</taxon>
        <taxon>Tunicata</taxon>
        <taxon>Ascidiacea</taxon>
        <taxon>Phlebobranchia</taxon>
        <taxon>Cionidae</taxon>
        <taxon>Ciona</taxon>
    </lineage>
</organism>
<evidence type="ECO:0000313" key="2">
    <source>
        <dbReference type="Proteomes" id="UP000008144"/>
    </source>
</evidence>
<dbReference type="PANTHER" id="PTHR21439">
    <property type="entry name" value="OXIDORED-NITRO DOMAIN-CONTAINING PROTEIN"/>
    <property type="match status" value="1"/>
</dbReference>
<keyword evidence="2" id="KW-1185">Reference proteome</keyword>
<dbReference type="InterPro" id="IPR019332">
    <property type="entry name" value="OSCP1"/>
</dbReference>